<dbReference type="AlphaFoldDB" id="A0AAN4YLX2"/>
<sequence length="151" mass="16414">MRKHTDAEVFHGNHVRRSCCGAAVPVAKVDIDEGRVVVGDHNPDSERTDNKEDTESIINRLKGRLDVNARALSLGGHHRDVLRTHDTKAGAPESGKKPFKTTQVARGMKLSEWTRVIPVAKAIGVVLGVTADHCHKGKGEEDKNQNELASG</sequence>
<dbReference type="Proteomes" id="UP001165205">
    <property type="component" value="Unassembled WGS sequence"/>
</dbReference>
<feature type="compositionally biased region" description="Basic and acidic residues" evidence="1">
    <location>
        <begin position="78"/>
        <end position="88"/>
    </location>
</feature>
<evidence type="ECO:0000313" key="2">
    <source>
        <dbReference type="EMBL" id="GMG30361.1"/>
    </source>
</evidence>
<dbReference type="EMBL" id="BSYA01000069">
    <property type="protein sequence ID" value="GMG30361.1"/>
    <property type="molecule type" value="Genomic_DNA"/>
</dbReference>
<gene>
    <name evidence="2" type="ORF">Aory04_000644400</name>
</gene>
<evidence type="ECO:0000256" key="1">
    <source>
        <dbReference type="SAM" id="MobiDB-lite"/>
    </source>
</evidence>
<proteinExistence type="predicted"/>
<feature type="region of interest" description="Disordered" evidence="1">
    <location>
        <begin position="78"/>
        <end position="102"/>
    </location>
</feature>
<comment type="caution">
    <text evidence="2">The sequence shown here is derived from an EMBL/GenBank/DDBJ whole genome shotgun (WGS) entry which is preliminary data.</text>
</comment>
<organism evidence="2 3">
    <name type="scientific">Aspergillus oryzae</name>
    <name type="common">Yellow koji mold</name>
    <dbReference type="NCBI Taxonomy" id="5062"/>
    <lineage>
        <taxon>Eukaryota</taxon>
        <taxon>Fungi</taxon>
        <taxon>Dikarya</taxon>
        <taxon>Ascomycota</taxon>
        <taxon>Pezizomycotina</taxon>
        <taxon>Eurotiomycetes</taxon>
        <taxon>Eurotiomycetidae</taxon>
        <taxon>Eurotiales</taxon>
        <taxon>Aspergillaceae</taxon>
        <taxon>Aspergillus</taxon>
        <taxon>Aspergillus subgen. Circumdati</taxon>
    </lineage>
</organism>
<accession>A0AAN4YLX2</accession>
<evidence type="ECO:0000313" key="3">
    <source>
        <dbReference type="Proteomes" id="UP001165205"/>
    </source>
</evidence>
<name>A0AAN4YLX2_ASPOZ</name>
<reference evidence="2" key="1">
    <citation type="submission" date="2023-04" db="EMBL/GenBank/DDBJ databases">
        <title>Aspergillus oryzae NBRC 4228.</title>
        <authorList>
            <person name="Ichikawa N."/>
            <person name="Sato H."/>
            <person name="Tonouchi N."/>
        </authorList>
    </citation>
    <scope>NUCLEOTIDE SEQUENCE</scope>
    <source>
        <strain evidence="2">NBRC 4228</strain>
    </source>
</reference>
<protein>
    <submittedName>
        <fullName evidence="2">Unnamed protein product</fullName>
    </submittedName>
</protein>